<evidence type="ECO:0000256" key="2">
    <source>
        <dbReference type="ARBA" id="ARBA00022448"/>
    </source>
</evidence>
<accession>A0A8F9XIH8</accession>
<dbReference type="Gene3D" id="1.10.3720.10">
    <property type="entry name" value="MetI-like"/>
    <property type="match status" value="1"/>
</dbReference>
<evidence type="ECO:0000313" key="9">
    <source>
        <dbReference type="EMBL" id="QYM77603.1"/>
    </source>
</evidence>
<dbReference type="InterPro" id="IPR000515">
    <property type="entry name" value="MetI-like"/>
</dbReference>
<sequence>MKFSLQRILLPALTGVLMILVWYAIRLGLADDLRFLLPSPGQVLMALRENAAPLARATLNTGEGALLGFLASIVIGAVLALLLAWSPLVRVSLYPYLMMLQMMPVIVVAPILVLWVGPGLKSVVIVTFLICFFPIVVNATQGLVSADRTLAELFRMYGATRLQETRLLRIPAALPYFFTGLRIAAVLAPIGALVGDYTAGSSAGDGGGLGFQAIIYSSQARYPALFATAAITCVLGFVFVAVVLILSWLALHRWHDSYQRRDL</sequence>
<dbReference type="GO" id="GO:0055085">
    <property type="term" value="P:transmembrane transport"/>
    <property type="evidence" value="ECO:0007669"/>
    <property type="project" value="InterPro"/>
</dbReference>
<reference evidence="9" key="1">
    <citation type="submission" date="2021-08" db="EMBL/GenBank/DDBJ databases">
        <title>Genome of a novel bacterium of the phylum Verrucomicrobia, Oleiharenicola sp. KSB-15.</title>
        <authorList>
            <person name="Chung J.-H."/>
            <person name="Ahn J.-H."/>
            <person name="Yoon Y."/>
            <person name="Kim D.-Y."/>
            <person name="An S.-H."/>
            <person name="Park I."/>
            <person name="Yeon J."/>
        </authorList>
    </citation>
    <scope>NUCLEOTIDE SEQUENCE</scope>
    <source>
        <strain evidence="9">KSB-15</strain>
    </source>
</reference>
<dbReference type="AlphaFoldDB" id="A0A8F9XIH8"/>
<dbReference type="SUPFAM" id="SSF161098">
    <property type="entry name" value="MetI-like"/>
    <property type="match status" value="1"/>
</dbReference>
<evidence type="ECO:0000256" key="4">
    <source>
        <dbReference type="ARBA" id="ARBA00022692"/>
    </source>
</evidence>
<comment type="similarity">
    <text evidence="7">Belongs to the binding-protein-dependent transport system permease family.</text>
</comment>
<protein>
    <submittedName>
        <fullName evidence="9">ABC transporter permease subunit</fullName>
    </submittedName>
</protein>
<comment type="subcellular location">
    <subcellularLocation>
        <location evidence="1 7">Cell membrane</location>
        <topology evidence="1 7">Multi-pass membrane protein</topology>
    </subcellularLocation>
</comment>
<dbReference type="PANTHER" id="PTHR30151:SF41">
    <property type="entry name" value="ABC TRANSPORTER PERMEASE PROTEIN"/>
    <property type="match status" value="1"/>
</dbReference>
<dbReference type="PROSITE" id="PS50928">
    <property type="entry name" value="ABC_TM1"/>
    <property type="match status" value="1"/>
</dbReference>
<keyword evidence="5 7" id="KW-1133">Transmembrane helix</keyword>
<dbReference type="Proteomes" id="UP000825051">
    <property type="component" value="Chromosome"/>
</dbReference>
<dbReference type="KEGG" id="ole:K0B96_09710"/>
<dbReference type="GO" id="GO:0005886">
    <property type="term" value="C:plasma membrane"/>
    <property type="evidence" value="ECO:0007669"/>
    <property type="project" value="UniProtKB-SubCell"/>
</dbReference>
<feature type="transmembrane region" description="Helical" evidence="7">
    <location>
        <begin position="97"/>
        <end position="117"/>
    </location>
</feature>
<dbReference type="EMBL" id="CP080507">
    <property type="protein sequence ID" value="QYM77603.1"/>
    <property type="molecule type" value="Genomic_DNA"/>
</dbReference>
<organism evidence="9 10">
    <name type="scientific">Horticoccus luteus</name>
    <dbReference type="NCBI Taxonomy" id="2862869"/>
    <lineage>
        <taxon>Bacteria</taxon>
        <taxon>Pseudomonadati</taxon>
        <taxon>Verrucomicrobiota</taxon>
        <taxon>Opitutia</taxon>
        <taxon>Opitutales</taxon>
        <taxon>Opitutaceae</taxon>
        <taxon>Horticoccus</taxon>
    </lineage>
</organism>
<proteinExistence type="inferred from homology"/>
<dbReference type="InterPro" id="IPR035906">
    <property type="entry name" value="MetI-like_sf"/>
</dbReference>
<name>A0A8F9XIH8_9BACT</name>
<dbReference type="CDD" id="cd06261">
    <property type="entry name" value="TM_PBP2"/>
    <property type="match status" value="1"/>
</dbReference>
<evidence type="ECO:0000256" key="6">
    <source>
        <dbReference type="ARBA" id="ARBA00023136"/>
    </source>
</evidence>
<dbReference type="PANTHER" id="PTHR30151">
    <property type="entry name" value="ALKANE SULFONATE ABC TRANSPORTER-RELATED, MEMBRANE SUBUNIT"/>
    <property type="match status" value="1"/>
</dbReference>
<gene>
    <name evidence="9" type="ORF">K0B96_09710</name>
</gene>
<feature type="transmembrane region" description="Helical" evidence="7">
    <location>
        <begin position="7"/>
        <end position="25"/>
    </location>
</feature>
<keyword evidence="6 7" id="KW-0472">Membrane</keyword>
<evidence type="ECO:0000256" key="1">
    <source>
        <dbReference type="ARBA" id="ARBA00004651"/>
    </source>
</evidence>
<keyword evidence="10" id="KW-1185">Reference proteome</keyword>
<feature type="transmembrane region" description="Helical" evidence="7">
    <location>
        <begin position="123"/>
        <end position="146"/>
    </location>
</feature>
<feature type="transmembrane region" description="Helical" evidence="7">
    <location>
        <begin position="225"/>
        <end position="251"/>
    </location>
</feature>
<keyword evidence="4 7" id="KW-0812">Transmembrane</keyword>
<feature type="domain" description="ABC transmembrane type-1" evidence="8">
    <location>
        <begin position="58"/>
        <end position="250"/>
    </location>
</feature>
<dbReference type="Pfam" id="PF00528">
    <property type="entry name" value="BPD_transp_1"/>
    <property type="match status" value="1"/>
</dbReference>
<evidence type="ECO:0000256" key="7">
    <source>
        <dbReference type="RuleBase" id="RU363032"/>
    </source>
</evidence>
<keyword evidence="2 7" id="KW-0813">Transport</keyword>
<feature type="transmembrane region" description="Helical" evidence="7">
    <location>
        <begin position="167"/>
        <end position="192"/>
    </location>
</feature>
<evidence type="ECO:0000313" key="10">
    <source>
        <dbReference type="Proteomes" id="UP000825051"/>
    </source>
</evidence>
<evidence type="ECO:0000256" key="3">
    <source>
        <dbReference type="ARBA" id="ARBA00022475"/>
    </source>
</evidence>
<evidence type="ECO:0000259" key="8">
    <source>
        <dbReference type="PROSITE" id="PS50928"/>
    </source>
</evidence>
<dbReference type="RefSeq" id="WP_220160708.1">
    <property type="nucleotide sequence ID" value="NZ_CP080507.1"/>
</dbReference>
<feature type="transmembrane region" description="Helical" evidence="7">
    <location>
        <begin position="64"/>
        <end position="85"/>
    </location>
</feature>
<evidence type="ECO:0000256" key="5">
    <source>
        <dbReference type="ARBA" id="ARBA00022989"/>
    </source>
</evidence>
<keyword evidence="3" id="KW-1003">Cell membrane</keyword>